<sequence length="36" mass="4085">MNRNEVIVHSQALSKLNNLSFFVGSMQSIQIHELKA</sequence>
<accession>A0ABR6PAX1</accession>
<dbReference type="Proteomes" id="UP000555838">
    <property type="component" value="Unassembled WGS sequence"/>
</dbReference>
<keyword evidence="2" id="KW-1185">Reference proteome</keyword>
<comment type="caution">
    <text evidence="1">The sequence shown here is derived from an EMBL/GenBank/DDBJ whole genome shotgun (WGS) entry which is preliminary data.</text>
</comment>
<dbReference type="EMBL" id="JACHFG010000008">
    <property type="protein sequence ID" value="MBB6043428.1"/>
    <property type="molecule type" value="Genomic_DNA"/>
</dbReference>
<evidence type="ECO:0000313" key="2">
    <source>
        <dbReference type="Proteomes" id="UP000555838"/>
    </source>
</evidence>
<reference evidence="1 2" key="1">
    <citation type="submission" date="2020-08" db="EMBL/GenBank/DDBJ databases">
        <title>Genomic Encyclopedia of Type Strains, Phase IV (KMG-IV): sequencing the most valuable type-strain genomes for metagenomic binning, comparative biology and taxonomic classification.</title>
        <authorList>
            <person name="Goeker M."/>
        </authorList>
    </citation>
    <scope>NUCLEOTIDE SEQUENCE [LARGE SCALE GENOMIC DNA]</scope>
    <source>
        <strain evidence="1 2">DSM 24625</strain>
    </source>
</reference>
<organism evidence="1 2">
    <name type="scientific">Borreliella yangtzensis</name>
    <dbReference type="NCBI Taxonomy" id="683292"/>
    <lineage>
        <taxon>Bacteria</taxon>
        <taxon>Pseudomonadati</taxon>
        <taxon>Spirochaetota</taxon>
        <taxon>Spirochaetia</taxon>
        <taxon>Spirochaetales</taxon>
        <taxon>Borreliaceae</taxon>
        <taxon>Borreliella</taxon>
    </lineage>
</organism>
<proteinExistence type="predicted"/>
<gene>
    <name evidence="1" type="ORF">HNP68_001050</name>
</gene>
<evidence type="ECO:0000313" key="1">
    <source>
        <dbReference type="EMBL" id="MBB6043428.1"/>
    </source>
</evidence>
<name>A0ABR6PAX1_9SPIR</name>
<protein>
    <submittedName>
        <fullName evidence="1">Uncharacterized protein</fullName>
    </submittedName>
</protein>